<name>A0A4U3LYU3_9ACTN</name>
<dbReference type="EMBL" id="SZPZ01000001">
    <property type="protein sequence ID" value="TKK81448.1"/>
    <property type="molecule type" value="Genomic_DNA"/>
</dbReference>
<sequence length="447" mass="48729">MCCRQARCPAPLRQRPFGQPAESRGLSTRGTIPVWAGTSVSVRLDDVSDEEILRLLPITAAAVAVRDDRADEHLARLGAYDERDQAQVDRCVQAFLTGLLRTTWERGWAPADVVQHGRRTLDAGVEPLLLTAISAEHVGYKASTIDSRWLEQLTDLGVPQPFTKPSLTAWAAGARVGRYLTLHHALSLAGFLQTLPVLARLFPLPGTTVRREHHVVPANGKMLARIRGLLAKAEATEFPEEAEALSGKAQELMAKFSLDSALVEADVEIPDDSAGRRLWVETPYVSAKAQLVGAVASANRCRTVVIDELAVVTIVGAEVDLQHTEILSTSLLVQANRAMIAAGKHIGHRGESRTRSFRQSFLMAYALRIGERLEQTAAATQAAVPEADAGRLLPVLAKREEQVDALFAQLFPNTTTRRTRITNGAGWHAGLTAADQAQLEGRRQVRR</sequence>
<reference evidence="2 3" key="1">
    <citation type="submission" date="2019-04" db="EMBL/GenBank/DDBJ databases">
        <title>Kribbella sp. NEAU-THZ 27 nov., a novel actinomycete isolated from soil.</title>
        <authorList>
            <person name="Duan L."/>
        </authorList>
    </citation>
    <scope>NUCLEOTIDE SEQUENCE [LARGE SCALE GENOMIC DNA]</scope>
    <source>
        <strain evidence="3">NEAU-THZ27</strain>
    </source>
</reference>
<dbReference type="InterPro" id="IPR024498">
    <property type="entry name" value="DUF2786"/>
</dbReference>
<gene>
    <name evidence="2" type="ORF">FDA38_00890</name>
</gene>
<proteinExistence type="predicted"/>
<feature type="domain" description="DUF2786" evidence="1">
    <location>
        <begin position="221"/>
        <end position="259"/>
    </location>
</feature>
<dbReference type="Pfam" id="PF10979">
    <property type="entry name" value="DUF2786"/>
    <property type="match status" value="1"/>
</dbReference>
<organism evidence="2 3">
    <name type="scientific">Kribbella jiaozuonensis</name>
    <dbReference type="NCBI Taxonomy" id="2575441"/>
    <lineage>
        <taxon>Bacteria</taxon>
        <taxon>Bacillati</taxon>
        <taxon>Actinomycetota</taxon>
        <taxon>Actinomycetes</taxon>
        <taxon>Propionibacteriales</taxon>
        <taxon>Kribbellaceae</taxon>
        <taxon>Kribbella</taxon>
    </lineage>
</organism>
<accession>A0A4U3LYU3</accession>
<keyword evidence="3" id="KW-1185">Reference proteome</keyword>
<dbReference type="OrthoDB" id="3508128at2"/>
<evidence type="ECO:0000313" key="2">
    <source>
        <dbReference type="EMBL" id="TKK81448.1"/>
    </source>
</evidence>
<evidence type="ECO:0000313" key="3">
    <source>
        <dbReference type="Proteomes" id="UP000305836"/>
    </source>
</evidence>
<dbReference type="Proteomes" id="UP000305836">
    <property type="component" value="Unassembled WGS sequence"/>
</dbReference>
<dbReference type="AlphaFoldDB" id="A0A4U3LYU3"/>
<protein>
    <submittedName>
        <fullName evidence="2">DUF2786 domain-containing protein</fullName>
    </submittedName>
</protein>
<evidence type="ECO:0000259" key="1">
    <source>
        <dbReference type="Pfam" id="PF10979"/>
    </source>
</evidence>
<comment type="caution">
    <text evidence="2">The sequence shown here is derived from an EMBL/GenBank/DDBJ whole genome shotgun (WGS) entry which is preliminary data.</text>
</comment>